<feature type="binding site" evidence="9">
    <location>
        <begin position="509"/>
        <end position="513"/>
    </location>
    <ligand>
        <name>substrate</name>
    </ligand>
</feature>
<dbReference type="SUPFAM" id="SSF56281">
    <property type="entry name" value="Metallo-hydrolase/oxidoreductase"/>
    <property type="match status" value="1"/>
</dbReference>
<dbReference type="InterPro" id="IPR001279">
    <property type="entry name" value="Metallo-B-lactamas"/>
</dbReference>
<gene>
    <name evidence="9 13" type="primary">rnj</name>
    <name evidence="13" type="ORF">LMG7974_01420</name>
</gene>
<dbReference type="SMART" id="SM00849">
    <property type="entry name" value="Lactamase_B"/>
    <property type="match status" value="1"/>
</dbReference>
<dbReference type="Proteomes" id="UP000789803">
    <property type="component" value="Unassembled WGS sequence"/>
</dbReference>
<evidence type="ECO:0000313" key="13">
    <source>
        <dbReference type="EMBL" id="CAD7289259.1"/>
    </source>
</evidence>
<reference evidence="13 14" key="1">
    <citation type="submission" date="2020-11" db="EMBL/GenBank/DDBJ databases">
        <authorList>
            <person name="Peeters C."/>
        </authorList>
    </citation>
    <scope>NUCLEOTIDE SEQUENCE [LARGE SCALE GENOMIC DNA]</scope>
    <source>
        <strain evidence="13 14">LMG 7974</strain>
    </source>
</reference>
<dbReference type="Pfam" id="PF22505">
    <property type="entry name" value="RNase_J_b_CASP"/>
    <property type="match status" value="1"/>
</dbReference>
<protein>
    <recommendedName>
        <fullName evidence="9">Ribonuclease J</fullName>
        <shortName evidence="9">RNase J</shortName>
        <ecNumber evidence="9">3.1.-.-</ecNumber>
    </recommendedName>
</protein>
<dbReference type="PANTHER" id="PTHR43694">
    <property type="entry name" value="RIBONUCLEASE J"/>
    <property type="match status" value="1"/>
</dbReference>
<dbReference type="PROSITE" id="PS01292">
    <property type="entry name" value="UPF0036"/>
    <property type="match status" value="1"/>
</dbReference>
<keyword evidence="9" id="KW-0698">rRNA processing</keyword>
<comment type="function">
    <text evidence="9">An RNase that has 5'-3' exonuclease and possibly endonuclease activity. Involved in maturation of rRNA and in some organisms also mRNA maturation and/or decay.</text>
</comment>
<dbReference type="NCBIfam" id="TIGR00649">
    <property type="entry name" value="MG423"/>
    <property type="match status" value="1"/>
</dbReference>
<dbReference type="Pfam" id="PF07521">
    <property type="entry name" value="RMMBL"/>
    <property type="match status" value="1"/>
</dbReference>
<sequence>MNENNETKSNNSEKQKKRFRPKNKSKNMANTSSLSGVIDNFFAPDNQETNTNKPSTNKKPNSNKQNHQNKGNKQNNKNQNTNNTKQQTNTETNSETKESKKKSKKAKRNLPAKLNGNEPWQQDIASAMKANEAAHELILEPLKYLNSSEHKIRITPLGGLGEIGGNMTVFETDTSAIIVDIGMSFPSEGMHGVDILIPDFDYVRKIKDKIDGIIITHAHEDHIGAVPYFFKEFKFPIYATPLPLGMINNKFEEHGLKNERSFFRSVEKRKPYRIGDFEIEWIHITHSVIDSSALAITTKAGTIIHTGDFKIDHTPIDGYPTDLGRLAHYGEKGVLCLMSDSTNSYKDGFTKSESSVGKTFDTIFAKSKGRVIMSTFSSNIHRVYQAIEWGLKYNRKVCVIGRSMERNLFTAIELGYIKLDKKIFIDANEVSKFKDNEVLIVTTGSQGETMSALYRMATDEHKYIKIKPTDQIIISSKAIPGNESSVSRVLNFLIKSGANVAHQEFSEIHVSGHAAQEEQKLMLRLIKPKFFLPVHGEYNHIAKHKDTAISCGVDEKNIYLMSDGDQMELCQKYLKRIRTVKTGKVFIDNQINKQIADDVVIDRQNLAEAGVVMIIAQISSHEHKLIGKPRVISYGLVADRQDAEFSREMQEILVQFLSNVKEELLKDNRMLESQIRQAIRKHIFRKVKKHPTIVPIIYIM</sequence>
<evidence type="ECO:0000256" key="3">
    <source>
        <dbReference type="ARBA" id="ARBA00022723"/>
    </source>
</evidence>
<dbReference type="Pfam" id="PF17770">
    <property type="entry name" value="RNase_J_C"/>
    <property type="match status" value="1"/>
</dbReference>
<evidence type="ECO:0000256" key="10">
    <source>
        <dbReference type="SAM" id="Coils"/>
    </source>
</evidence>
<comment type="subunit">
    <text evidence="9">Homodimer, may be a subunit of the RNA degradosome.</text>
</comment>
<dbReference type="GO" id="GO:0016787">
    <property type="term" value="F:hydrolase activity"/>
    <property type="evidence" value="ECO:0007669"/>
    <property type="project" value="UniProtKB-KW"/>
</dbReference>
<evidence type="ECO:0000313" key="14">
    <source>
        <dbReference type="Proteomes" id="UP000789803"/>
    </source>
</evidence>
<keyword evidence="3" id="KW-0479">Metal-binding</keyword>
<dbReference type="PANTHER" id="PTHR43694:SF1">
    <property type="entry name" value="RIBONUCLEASE J"/>
    <property type="match status" value="1"/>
</dbReference>
<feature type="compositionally biased region" description="Low complexity" evidence="11">
    <location>
        <begin position="49"/>
        <end position="93"/>
    </location>
</feature>
<dbReference type="EC" id="3.1.-.-" evidence="9"/>
<evidence type="ECO:0000259" key="12">
    <source>
        <dbReference type="SMART" id="SM00849"/>
    </source>
</evidence>
<dbReference type="InterPro" id="IPR042173">
    <property type="entry name" value="RNase_J_2"/>
</dbReference>
<keyword evidence="1 9" id="KW-0963">Cytoplasm</keyword>
<dbReference type="InterPro" id="IPR001587">
    <property type="entry name" value="RNase_J_CS"/>
</dbReference>
<dbReference type="RefSeq" id="WP_418884076.1">
    <property type="nucleotide sequence ID" value="NZ_CAJHOF010000014.1"/>
</dbReference>
<keyword evidence="7 9" id="KW-0269">Exonuclease</keyword>
<proteinExistence type="inferred from homology"/>
<feature type="compositionally biased region" description="Polar residues" evidence="11">
    <location>
        <begin position="26"/>
        <end position="35"/>
    </location>
</feature>
<feature type="domain" description="Metallo-beta-lactamase" evidence="12">
    <location>
        <begin position="164"/>
        <end position="360"/>
    </location>
</feature>
<dbReference type="CDD" id="cd07714">
    <property type="entry name" value="RNaseJ_MBL-fold"/>
    <property type="match status" value="1"/>
</dbReference>
<feature type="coiled-coil region" evidence="10">
    <location>
        <begin position="654"/>
        <end position="681"/>
    </location>
</feature>
<feature type="region of interest" description="Disordered" evidence="11">
    <location>
        <begin position="1"/>
        <end position="117"/>
    </location>
</feature>
<dbReference type="InterPro" id="IPR036866">
    <property type="entry name" value="RibonucZ/Hydroxyglut_hydro"/>
</dbReference>
<dbReference type="InterPro" id="IPR055132">
    <property type="entry name" value="RNase_J_b_CASP"/>
</dbReference>
<organism evidence="13 14">
    <name type="scientific">Campylobacter majalis</name>
    <dbReference type="NCBI Taxonomy" id="2790656"/>
    <lineage>
        <taxon>Bacteria</taxon>
        <taxon>Pseudomonadati</taxon>
        <taxon>Campylobacterota</taxon>
        <taxon>Epsilonproteobacteria</taxon>
        <taxon>Campylobacterales</taxon>
        <taxon>Campylobacteraceae</taxon>
        <taxon>Campylobacter</taxon>
    </lineage>
</organism>
<accession>A0ABN7KBD2</accession>
<feature type="compositionally biased region" description="Basic residues" evidence="11">
    <location>
        <begin position="99"/>
        <end position="110"/>
    </location>
</feature>
<keyword evidence="14" id="KW-1185">Reference proteome</keyword>
<keyword evidence="6" id="KW-0862">Zinc</keyword>
<dbReference type="Gene3D" id="3.10.20.580">
    <property type="match status" value="1"/>
</dbReference>
<name>A0ABN7KBD2_9BACT</name>
<dbReference type="InterPro" id="IPR030854">
    <property type="entry name" value="RNase_J_bac"/>
</dbReference>
<evidence type="ECO:0000256" key="4">
    <source>
        <dbReference type="ARBA" id="ARBA00022759"/>
    </source>
</evidence>
<evidence type="ECO:0000256" key="2">
    <source>
        <dbReference type="ARBA" id="ARBA00022722"/>
    </source>
</evidence>
<keyword evidence="2 9" id="KW-0540">Nuclease</keyword>
<comment type="caution">
    <text evidence="13">The sequence shown here is derived from an EMBL/GenBank/DDBJ whole genome shotgun (WGS) entry which is preliminary data.</text>
</comment>
<evidence type="ECO:0000256" key="5">
    <source>
        <dbReference type="ARBA" id="ARBA00022801"/>
    </source>
</evidence>
<keyword evidence="4 9" id="KW-0255">Endonuclease</keyword>
<dbReference type="InterPro" id="IPR004613">
    <property type="entry name" value="RNase_J"/>
</dbReference>
<keyword evidence="5 9" id="KW-0378">Hydrolase</keyword>
<evidence type="ECO:0000256" key="7">
    <source>
        <dbReference type="ARBA" id="ARBA00022839"/>
    </source>
</evidence>
<evidence type="ECO:0000256" key="9">
    <source>
        <dbReference type="HAMAP-Rule" id="MF_01491"/>
    </source>
</evidence>
<dbReference type="InterPro" id="IPR011108">
    <property type="entry name" value="RMMBL"/>
</dbReference>
<feature type="compositionally biased region" description="Basic residues" evidence="11">
    <location>
        <begin position="15"/>
        <end position="25"/>
    </location>
</feature>
<keyword evidence="10" id="KW-0175">Coiled coil</keyword>
<dbReference type="Gene3D" id="3.40.50.10710">
    <property type="entry name" value="Metallo-hydrolase/oxidoreductase"/>
    <property type="match status" value="1"/>
</dbReference>
<evidence type="ECO:0000256" key="11">
    <source>
        <dbReference type="SAM" id="MobiDB-lite"/>
    </source>
</evidence>
<dbReference type="InterPro" id="IPR041636">
    <property type="entry name" value="RNase_J_C"/>
</dbReference>
<evidence type="ECO:0000256" key="6">
    <source>
        <dbReference type="ARBA" id="ARBA00022833"/>
    </source>
</evidence>
<feature type="compositionally biased region" description="Low complexity" evidence="11">
    <location>
        <begin position="1"/>
        <end position="12"/>
    </location>
</feature>
<dbReference type="HAMAP" id="MF_01491">
    <property type="entry name" value="RNase_J_bact"/>
    <property type="match status" value="1"/>
</dbReference>
<evidence type="ECO:0000256" key="1">
    <source>
        <dbReference type="ARBA" id="ARBA00022490"/>
    </source>
</evidence>
<dbReference type="Gene3D" id="3.60.15.10">
    <property type="entry name" value="Ribonuclease Z/Hydroxyacylglutathione hydrolase-like"/>
    <property type="match status" value="1"/>
</dbReference>
<evidence type="ECO:0000256" key="8">
    <source>
        <dbReference type="ARBA" id="ARBA00022884"/>
    </source>
</evidence>
<dbReference type="Pfam" id="PF00753">
    <property type="entry name" value="Lactamase_B"/>
    <property type="match status" value="1"/>
</dbReference>
<comment type="similarity">
    <text evidence="9">Belongs to the metallo-beta-lactamase superfamily. RNA-metabolizing metallo-beta-lactamase-like family. Bacterial RNase J subfamily.</text>
</comment>
<keyword evidence="8 9" id="KW-0694">RNA-binding</keyword>
<comment type="subcellular location">
    <subcellularLocation>
        <location evidence="9">Cytoplasm</location>
    </subcellularLocation>
</comment>
<dbReference type="EMBL" id="CAJHOF010000014">
    <property type="protein sequence ID" value="CAD7289259.1"/>
    <property type="molecule type" value="Genomic_DNA"/>
</dbReference>